<comment type="similarity">
    <text evidence="5 18">Belongs to the CDS family.</text>
</comment>
<keyword evidence="11 18" id="KW-0812">Transmembrane</keyword>
<keyword evidence="16" id="KW-0594">Phospholipid biosynthesis</keyword>
<evidence type="ECO:0000256" key="12">
    <source>
        <dbReference type="ARBA" id="ARBA00022695"/>
    </source>
</evidence>
<gene>
    <name evidence="20" type="ORF">H8706_09570</name>
</gene>
<evidence type="ECO:0000256" key="7">
    <source>
        <dbReference type="ARBA" id="ARBA00019373"/>
    </source>
</evidence>
<evidence type="ECO:0000313" key="21">
    <source>
        <dbReference type="Proteomes" id="UP000647416"/>
    </source>
</evidence>
<keyword evidence="10 18" id="KW-0808">Transferase</keyword>
<feature type="transmembrane region" description="Helical" evidence="19">
    <location>
        <begin position="52"/>
        <end position="75"/>
    </location>
</feature>
<evidence type="ECO:0000256" key="19">
    <source>
        <dbReference type="SAM" id="Phobius"/>
    </source>
</evidence>
<keyword evidence="9" id="KW-0444">Lipid biosynthesis</keyword>
<dbReference type="RefSeq" id="WP_262432446.1">
    <property type="nucleotide sequence ID" value="NZ_JACRTE010000014.1"/>
</dbReference>
<evidence type="ECO:0000256" key="16">
    <source>
        <dbReference type="ARBA" id="ARBA00023209"/>
    </source>
</evidence>
<comment type="subcellular location">
    <subcellularLocation>
        <location evidence="2">Cell membrane</location>
        <topology evidence="2">Multi-pass membrane protein</topology>
    </subcellularLocation>
</comment>
<proteinExistence type="inferred from homology"/>
<dbReference type="GO" id="GO:0005886">
    <property type="term" value="C:plasma membrane"/>
    <property type="evidence" value="ECO:0007669"/>
    <property type="project" value="UniProtKB-SubCell"/>
</dbReference>
<evidence type="ECO:0000256" key="3">
    <source>
        <dbReference type="ARBA" id="ARBA00005119"/>
    </source>
</evidence>
<keyword evidence="14" id="KW-0443">Lipid metabolism</keyword>
<comment type="pathway">
    <text evidence="3 18">Phospholipid metabolism; CDP-diacylglycerol biosynthesis; CDP-diacylglycerol from sn-glycerol 3-phosphate: step 3/3.</text>
</comment>
<evidence type="ECO:0000256" key="6">
    <source>
        <dbReference type="ARBA" id="ARBA00012487"/>
    </source>
</evidence>
<evidence type="ECO:0000256" key="9">
    <source>
        <dbReference type="ARBA" id="ARBA00022516"/>
    </source>
</evidence>
<dbReference type="InterPro" id="IPR000374">
    <property type="entry name" value="PC_trans"/>
</dbReference>
<keyword evidence="8" id="KW-1003">Cell membrane</keyword>
<evidence type="ECO:0000256" key="15">
    <source>
        <dbReference type="ARBA" id="ARBA00023136"/>
    </source>
</evidence>
<feature type="transmembrane region" description="Helical" evidence="19">
    <location>
        <begin position="183"/>
        <end position="203"/>
    </location>
</feature>
<evidence type="ECO:0000256" key="13">
    <source>
        <dbReference type="ARBA" id="ARBA00022989"/>
    </source>
</evidence>
<dbReference type="Pfam" id="PF01148">
    <property type="entry name" value="CTP_transf_1"/>
    <property type="match status" value="1"/>
</dbReference>
<organism evidence="20 21">
    <name type="scientific">Qingrenia yutianensis</name>
    <dbReference type="NCBI Taxonomy" id="2763676"/>
    <lineage>
        <taxon>Bacteria</taxon>
        <taxon>Bacillati</taxon>
        <taxon>Bacillota</taxon>
        <taxon>Clostridia</taxon>
        <taxon>Eubacteriales</taxon>
        <taxon>Oscillospiraceae</taxon>
        <taxon>Qingrenia</taxon>
    </lineage>
</organism>
<feature type="transmembrane region" description="Helical" evidence="19">
    <location>
        <begin position="209"/>
        <end position="232"/>
    </location>
</feature>
<comment type="catalytic activity">
    <reaction evidence="1 18">
        <text>a 1,2-diacyl-sn-glycero-3-phosphate + CTP + H(+) = a CDP-1,2-diacyl-sn-glycerol + diphosphate</text>
        <dbReference type="Rhea" id="RHEA:16229"/>
        <dbReference type="ChEBI" id="CHEBI:15378"/>
        <dbReference type="ChEBI" id="CHEBI:33019"/>
        <dbReference type="ChEBI" id="CHEBI:37563"/>
        <dbReference type="ChEBI" id="CHEBI:58332"/>
        <dbReference type="ChEBI" id="CHEBI:58608"/>
        <dbReference type="EC" id="2.7.7.41"/>
    </reaction>
</comment>
<keyword evidence="21" id="KW-1185">Reference proteome</keyword>
<dbReference type="GO" id="GO:0016024">
    <property type="term" value="P:CDP-diacylglycerol biosynthetic process"/>
    <property type="evidence" value="ECO:0007669"/>
    <property type="project" value="TreeGrafter"/>
</dbReference>
<dbReference type="Proteomes" id="UP000647416">
    <property type="component" value="Unassembled WGS sequence"/>
</dbReference>
<evidence type="ECO:0000313" key="20">
    <source>
        <dbReference type="EMBL" id="MBC8597114.1"/>
    </source>
</evidence>
<feature type="transmembrane region" description="Helical" evidence="19">
    <location>
        <begin position="118"/>
        <end position="137"/>
    </location>
</feature>
<evidence type="ECO:0000256" key="4">
    <source>
        <dbReference type="ARBA" id="ARBA00005189"/>
    </source>
</evidence>
<comment type="pathway">
    <text evidence="4">Lipid metabolism.</text>
</comment>
<reference evidence="20" key="1">
    <citation type="submission" date="2020-08" db="EMBL/GenBank/DDBJ databases">
        <title>Genome public.</title>
        <authorList>
            <person name="Liu C."/>
            <person name="Sun Q."/>
        </authorList>
    </citation>
    <scope>NUCLEOTIDE SEQUENCE</scope>
    <source>
        <strain evidence="20">NSJ-50</strain>
    </source>
</reference>
<dbReference type="EC" id="2.7.7.41" evidence="6 18"/>
<evidence type="ECO:0000256" key="1">
    <source>
        <dbReference type="ARBA" id="ARBA00001698"/>
    </source>
</evidence>
<evidence type="ECO:0000256" key="14">
    <source>
        <dbReference type="ARBA" id="ARBA00023098"/>
    </source>
</evidence>
<evidence type="ECO:0000256" key="8">
    <source>
        <dbReference type="ARBA" id="ARBA00022475"/>
    </source>
</evidence>
<dbReference type="PROSITE" id="PS01315">
    <property type="entry name" value="CDS"/>
    <property type="match status" value="1"/>
</dbReference>
<dbReference type="PANTHER" id="PTHR46382">
    <property type="entry name" value="PHOSPHATIDATE CYTIDYLYLTRANSFERASE"/>
    <property type="match status" value="1"/>
</dbReference>
<protein>
    <recommendedName>
        <fullName evidence="7 18">Phosphatidate cytidylyltransferase</fullName>
        <ecNumber evidence="6 18">2.7.7.41</ecNumber>
    </recommendedName>
</protein>
<evidence type="ECO:0000256" key="10">
    <source>
        <dbReference type="ARBA" id="ARBA00022679"/>
    </source>
</evidence>
<dbReference type="PANTHER" id="PTHR46382:SF1">
    <property type="entry name" value="PHOSPHATIDATE CYTIDYLYLTRANSFERASE"/>
    <property type="match status" value="1"/>
</dbReference>
<dbReference type="GO" id="GO:0004605">
    <property type="term" value="F:phosphatidate cytidylyltransferase activity"/>
    <property type="evidence" value="ECO:0007669"/>
    <property type="project" value="UniProtKB-EC"/>
</dbReference>
<keyword evidence="15 19" id="KW-0472">Membrane</keyword>
<accession>A0A926FF36</accession>
<evidence type="ECO:0000256" key="18">
    <source>
        <dbReference type="RuleBase" id="RU003938"/>
    </source>
</evidence>
<comment type="caution">
    <text evidence="20">The sequence shown here is derived from an EMBL/GenBank/DDBJ whole genome shotgun (WGS) entry which is preliminary data.</text>
</comment>
<evidence type="ECO:0000256" key="2">
    <source>
        <dbReference type="ARBA" id="ARBA00004651"/>
    </source>
</evidence>
<feature type="transmembrane region" description="Helical" evidence="19">
    <location>
        <begin position="12"/>
        <end position="40"/>
    </location>
</feature>
<dbReference type="EMBL" id="JACRTE010000014">
    <property type="protein sequence ID" value="MBC8597114.1"/>
    <property type="molecule type" value="Genomic_DNA"/>
</dbReference>
<feature type="transmembrane region" description="Helical" evidence="19">
    <location>
        <begin position="87"/>
        <end position="106"/>
    </location>
</feature>
<keyword evidence="12 18" id="KW-0548">Nucleotidyltransferase</keyword>
<keyword evidence="13 19" id="KW-1133">Transmembrane helix</keyword>
<feature type="transmembrane region" description="Helical" evidence="19">
    <location>
        <begin position="143"/>
        <end position="162"/>
    </location>
</feature>
<sequence>MLKERVIYGTLGFAAAVAVILQGSVALSIAVFALVVMALFEMYKSTGLLKKYKSLTAVGFMFAAAAMIFLLTAAIQDRINYSVFSKGVLQATLAFGFVLMLFMIFMHETVRFSTVSMLFLETVYITVTFAHIILISGEKNGAFTVWLVFFGAWGADTFAYFAGKTFGRHKLIEKVSPKKTVEGALGGVLGSVLVYILYGVILAKNGVGINYINLAVTGVLAAVISQVGDLIMSCIKRENHIKDYGDIIPGHGGILDRFDSVLTVAPLIFYLNIYLPSIL</sequence>
<name>A0A926FF36_9FIRM</name>
<keyword evidence="17" id="KW-1208">Phospholipid metabolism</keyword>
<dbReference type="AlphaFoldDB" id="A0A926FF36"/>
<evidence type="ECO:0000256" key="17">
    <source>
        <dbReference type="ARBA" id="ARBA00023264"/>
    </source>
</evidence>
<evidence type="ECO:0000256" key="5">
    <source>
        <dbReference type="ARBA" id="ARBA00010185"/>
    </source>
</evidence>
<evidence type="ECO:0000256" key="11">
    <source>
        <dbReference type="ARBA" id="ARBA00022692"/>
    </source>
</evidence>